<dbReference type="GO" id="GO:0003677">
    <property type="term" value="F:DNA binding"/>
    <property type="evidence" value="ECO:0007669"/>
    <property type="project" value="InterPro"/>
</dbReference>
<dbReference type="GO" id="GO:0006352">
    <property type="term" value="P:DNA-templated transcription initiation"/>
    <property type="evidence" value="ECO:0007669"/>
    <property type="project" value="InterPro"/>
</dbReference>
<gene>
    <name evidence="7" type="ORF">F7R91_09415</name>
</gene>
<keyword evidence="3" id="KW-0731">Sigma factor</keyword>
<dbReference type="InterPro" id="IPR036388">
    <property type="entry name" value="WH-like_DNA-bd_sf"/>
</dbReference>
<feature type="domain" description="RNA polymerase sigma factor 70 region 4 type 2" evidence="6">
    <location>
        <begin position="61"/>
        <end position="111"/>
    </location>
</feature>
<name>A0A6H9V4G6_9ACTN</name>
<evidence type="ECO:0000256" key="5">
    <source>
        <dbReference type="SAM" id="MobiDB-lite"/>
    </source>
</evidence>
<evidence type="ECO:0000259" key="6">
    <source>
        <dbReference type="Pfam" id="PF08281"/>
    </source>
</evidence>
<dbReference type="AlphaFoldDB" id="A0A6H9V4G6"/>
<proteinExistence type="inferred from homology"/>
<evidence type="ECO:0000313" key="7">
    <source>
        <dbReference type="EMBL" id="KAB1148122.1"/>
    </source>
</evidence>
<sequence length="134" mass="14804">MLPRVTARSTGSVLMAGSHLYHCACRPPSRSPNRMRDNAFHSPRRLQPPACNGSPERTVVIADALACLPPTYREAIVESYVAGRTTQQTAAALDLPHDTVKSLIYHGLRRLRRTLQEQGWPDESLDGTGKQSLE</sequence>
<organism evidence="7 8">
    <name type="scientific">Streptomyces luteolifulvus</name>
    <dbReference type="NCBI Taxonomy" id="2615112"/>
    <lineage>
        <taxon>Bacteria</taxon>
        <taxon>Bacillati</taxon>
        <taxon>Actinomycetota</taxon>
        <taxon>Actinomycetes</taxon>
        <taxon>Kitasatosporales</taxon>
        <taxon>Streptomycetaceae</taxon>
        <taxon>Streptomyces</taxon>
    </lineage>
</organism>
<dbReference type="Gene3D" id="1.10.10.10">
    <property type="entry name" value="Winged helix-like DNA-binding domain superfamily/Winged helix DNA-binding domain"/>
    <property type="match status" value="1"/>
</dbReference>
<comment type="similarity">
    <text evidence="1">Belongs to the sigma-70 factor family. ECF subfamily.</text>
</comment>
<accession>A0A6H9V4G6</accession>
<reference evidence="7 8" key="1">
    <citation type="submission" date="2019-09" db="EMBL/GenBank/DDBJ databases">
        <title>Screening of Novel Bioactive Compounds from Soil-Associated.</title>
        <authorList>
            <person name="Zhao S."/>
        </authorList>
    </citation>
    <scope>NUCLEOTIDE SEQUENCE [LARGE SCALE GENOMIC DNA]</scope>
    <source>
        <strain evidence="7 8">HIT-DPA4</strain>
    </source>
</reference>
<dbReference type="Pfam" id="PF08281">
    <property type="entry name" value="Sigma70_r4_2"/>
    <property type="match status" value="1"/>
</dbReference>
<evidence type="ECO:0000256" key="4">
    <source>
        <dbReference type="ARBA" id="ARBA00023163"/>
    </source>
</evidence>
<keyword evidence="8" id="KW-1185">Reference proteome</keyword>
<evidence type="ECO:0000256" key="3">
    <source>
        <dbReference type="ARBA" id="ARBA00023082"/>
    </source>
</evidence>
<dbReference type="CDD" id="cd06171">
    <property type="entry name" value="Sigma70_r4"/>
    <property type="match status" value="1"/>
</dbReference>
<evidence type="ECO:0000256" key="2">
    <source>
        <dbReference type="ARBA" id="ARBA00023015"/>
    </source>
</evidence>
<feature type="region of interest" description="Disordered" evidence="5">
    <location>
        <begin position="31"/>
        <end position="53"/>
    </location>
</feature>
<keyword evidence="2" id="KW-0805">Transcription regulation</keyword>
<comment type="caution">
    <text evidence="7">The sequence shown here is derived from an EMBL/GenBank/DDBJ whole genome shotgun (WGS) entry which is preliminary data.</text>
</comment>
<dbReference type="Proteomes" id="UP000442707">
    <property type="component" value="Unassembled WGS sequence"/>
</dbReference>
<evidence type="ECO:0000256" key="1">
    <source>
        <dbReference type="ARBA" id="ARBA00010641"/>
    </source>
</evidence>
<dbReference type="SUPFAM" id="SSF88659">
    <property type="entry name" value="Sigma3 and sigma4 domains of RNA polymerase sigma factors"/>
    <property type="match status" value="1"/>
</dbReference>
<dbReference type="GO" id="GO:0016987">
    <property type="term" value="F:sigma factor activity"/>
    <property type="evidence" value="ECO:0007669"/>
    <property type="project" value="UniProtKB-KW"/>
</dbReference>
<dbReference type="EMBL" id="VZRB01000005">
    <property type="protein sequence ID" value="KAB1148122.1"/>
    <property type="molecule type" value="Genomic_DNA"/>
</dbReference>
<dbReference type="InterPro" id="IPR013249">
    <property type="entry name" value="RNA_pol_sigma70_r4_t2"/>
</dbReference>
<protein>
    <recommendedName>
        <fullName evidence="6">RNA polymerase sigma factor 70 region 4 type 2 domain-containing protein</fullName>
    </recommendedName>
</protein>
<dbReference type="InterPro" id="IPR013324">
    <property type="entry name" value="RNA_pol_sigma_r3/r4-like"/>
</dbReference>
<keyword evidence="4" id="KW-0804">Transcription</keyword>
<evidence type="ECO:0000313" key="8">
    <source>
        <dbReference type="Proteomes" id="UP000442707"/>
    </source>
</evidence>